<keyword evidence="3 7" id="KW-0889">Transcription antitermination</keyword>
<dbReference type="RefSeq" id="WP_135977360.1">
    <property type="nucleotide sequence ID" value="NZ_BQKC01000001.1"/>
</dbReference>
<evidence type="ECO:0000256" key="4">
    <source>
        <dbReference type="ARBA" id="ARBA00022884"/>
    </source>
</evidence>
<accession>A0AAV5B3E5</accession>
<comment type="subcellular location">
    <subcellularLocation>
        <location evidence="7">Cytoplasm</location>
    </subcellularLocation>
</comment>
<keyword evidence="10" id="KW-1185">Reference proteome</keyword>
<keyword evidence="2 7" id="KW-0963">Cytoplasm</keyword>
<reference evidence="9" key="1">
    <citation type="journal article" date="2022" name="Int. J. Syst. Evol. Microbiol.">
        <title>Granulimonas faecalis gen. nov., sp. nov., and Leptogranulimonas caecicola gen. nov., sp. nov., novel lactate-producing Atopobiaceae bacteria isolated from mouse intestines, and an emended description of the family Atopobiaceae.</title>
        <authorList>
            <person name="Morinaga K."/>
            <person name="Kusada H."/>
            <person name="Sakamoto S."/>
            <person name="Murakami T."/>
            <person name="Toyoda A."/>
            <person name="Mori H."/>
            <person name="Meng X.Y."/>
            <person name="Takashino M."/>
            <person name="Murotomi K."/>
            <person name="Tamaki H."/>
        </authorList>
    </citation>
    <scope>NUCLEOTIDE SEQUENCE</scope>
    <source>
        <strain evidence="9">OPF53</strain>
    </source>
</reference>
<dbReference type="PANTHER" id="PTHR22648:SF0">
    <property type="entry name" value="TRANSCRIPTION TERMINATION_ANTITERMINATION PROTEIN NUSA"/>
    <property type="match status" value="1"/>
</dbReference>
<dbReference type="Proteomes" id="UP001055025">
    <property type="component" value="Unassembled WGS sequence"/>
</dbReference>
<evidence type="ECO:0000256" key="5">
    <source>
        <dbReference type="ARBA" id="ARBA00023015"/>
    </source>
</evidence>
<dbReference type="SUPFAM" id="SSF50249">
    <property type="entry name" value="Nucleic acid-binding proteins"/>
    <property type="match status" value="1"/>
</dbReference>
<dbReference type="InterPro" id="IPR003029">
    <property type="entry name" value="S1_domain"/>
</dbReference>
<dbReference type="InterPro" id="IPR058582">
    <property type="entry name" value="KH_NusA_2nd"/>
</dbReference>
<evidence type="ECO:0000256" key="1">
    <source>
        <dbReference type="ARBA" id="ARBA00022472"/>
    </source>
</evidence>
<dbReference type="FunFam" id="3.30.300.20:FF:000005">
    <property type="entry name" value="Transcription termination/antitermination protein NusA"/>
    <property type="match status" value="1"/>
</dbReference>
<dbReference type="InterPro" id="IPR025249">
    <property type="entry name" value="TF_NusA_KH_1st"/>
</dbReference>
<dbReference type="AlphaFoldDB" id="A0AAV5B3E5"/>
<dbReference type="SUPFAM" id="SSF54814">
    <property type="entry name" value="Prokaryotic type KH domain (KH-domain type II)"/>
    <property type="match status" value="2"/>
</dbReference>
<evidence type="ECO:0000256" key="2">
    <source>
        <dbReference type="ARBA" id="ARBA00022490"/>
    </source>
</evidence>
<evidence type="ECO:0000256" key="7">
    <source>
        <dbReference type="HAMAP-Rule" id="MF_00945"/>
    </source>
</evidence>
<evidence type="ECO:0000313" key="10">
    <source>
        <dbReference type="Proteomes" id="UP001055025"/>
    </source>
</evidence>
<evidence type="ECO:0000256" key="6">
    <source>
        <dbReference type="ARBA" id="ARBA00023163"/>
    </source>
</evidence>
<dbReference type="Gene3D" id="2.40.50.140">
    <property type="entry name" value="Nucleic acid-binding proteins"/>
    <property type="match status" value="1"/>
</dbReference>
<dbReference type="GO" id="GO:0005829">
    <property type="term" value="C:cytosol"/>
    <property type="evidence" value="ECO:0007669"/>
    <property type="project" value="TreeGrafter"/>
</dbReference>
<dbReference type="InterPro" id="IPR030842">
    <property type="entry name" value="TF_NusA_bacterial"/>
</dbReference>
<dbReference type="InterPro" id="IPR036555">
    <property type="entry name" value="NusA_N_sf"/>
</dbReference>
<comment type="function">
    <text evidence="7">Participates in both transcription termination and antitermination.</text>
</comment>
<evidence type="ECO:0000256" key="3">
    <source>
        <dbReference type="ARBA" id="ARBA00022814"/>
    </source>
</evidence>
<keyword evidence="4 7" id="KW-0694">RNA-binding</keyword>
<dbReference type="CDD" id="cd02134">
    <property type="entry name" value="KH-II_NusA_rpt1"/>
    <property type="match status" value="1"/>
</dbReference>
<name>A0AAV5B3E5_9ACTN</name>
<organism evidence="9 10">
    <name type="scientific">Granulimonas faecalis</name>
    <dbReference type="NCBI Taxonomy" id="2894155"/>
    <lineage>
        <taxon>Bacteria</taxon>
        <taxon>Bacillati</taxon>
        <taxon>Actinomycetota</taxon>
        <taxon>Coriobacteriia</taxon>
        <taxon>Coriobacteriales</taxon>
        <taxon>Kribbibacteriaceae</taxon>
        <taxon>Granulimonas</taxon>
    </lineage>
</organism>
<keyword evidence="5 7" id="KW-0805">Transcription regulation</keyword>
<dbReference type="SUPFAM" id="SSF69705">
    <property type="entry name" value="Transcription factor NusA, N-terminal domain"/>
    <property type="match status" value="1"/>
</dbReference>
<dbReference type="Gene3D" id="3.30.1480.10">
    <property type="entry name" value="NusA, N-terminal domain"/>
    <property type="match status" value="1"/>
</dbReference>
<evidence type="ECO:0000313" key="9">
    <source>
        <dbReference type="EMBL" id="GJM55336.1"/>
    </source>
</evidence>
<dbReference type="InterPro" id="IPR015946">
    <property type="entry name" value="KH_dom-like_a/b"/>
</dbReference>
<comment type="caution">
    <text evidence="9">The sequence shown here is derived from an EMBL/GenBank/DDBJ whole genome shotgun (WGS) entry which is preliminary data.</text>
</comment>
<dbReference type="HAMAP" id="MF_00945_B">
    <property type="entry name" value="NusA_B"/>
    <property type="match status" value="1"/>
</dbReference>
<sequence>MAATHDNEKNNEMMEALMALCHEKHIDELYLLDRLEQSLAKSYADLDPDRFPDGAKVTIDRTSGRFFLYRLVPEGEPDPETGEYTEFREEAVDDPGISRIAALHAKSEIAAITRNAARQMIYEEFSERVGDIITGTVIQSVPDFTIIKIREGIEAELPHFDLRKNNEERQERNERPAGERYRHGDRIKALIIEVRDPQARIQPVRGEFSRPSIVVSRSHPDLLRRLFELEVPEIYDGVVEIESIAREPGRRSKVAVSSLDDRLDPVGACVGPKGSRVRTVVSELRGERVDVVLWSDDPAKRVANALSPAKVTRVIVDPEHTYATVIVPDDQLSLAIGKEGQNARLAARLTGYHIDIKSEGIARDLIAKMRKKAEAAEDLIDQDQEQPATRCAHVSENGTQCRNMARPGSKYCGVHEAAAEGESLLDREYDAIDTSDDPDSLI</sequence>
<dbReference type="InterPro" id="IPR009019">
    <property type="entry name" value="KH_sf_prok-type"/>
</dbReference>
<evidence type="ECO:0000259" key="8">
    <source>
        <dbReference type="PROSITE" id="PS50126"/>
    </source>
</evidence>
<proteinExistence type="inferred from homology"/>
<comment type="similarity">
    <text evidence="7">Belongs to the NusA family.</text>
</comment>
<dbReference type="InterPro" id="IPR010213">
    <property type="entry name" value="TF_NusA"/>
</dbReference>
<dbReference type="PROSITE" id="PS50084">
    <property type="entry name" value="KH_TYPE_1"/>
    <property type="match status" value="1"/>
</dbReference>
<dbReference type="EMBL" id="BQKC01000001">
    <property type="protein sequence ID" value="GJM55336.1"/>
    <property type="molecule type" value="Genomic_DNA"/>
</dbReference>
<dbReference type="NCBIfam" id="TIGR01953">
    <property type="entry name" value="NusA"/>
    <property type="match status" value="1"/>
</dbReference>
<protein>
    <recommendedName>
        <fullName evidence="7">Transcription termination/antitermination protein NusA</fullName>
    </recommendedName>
</protein>
<dbReference type="Pfam" id="PF13184">
    <property type="entry name" value="KH_NusA_1st"/>
    <property type="match status" value="1"/>
</dbReference>
<dbReference type="GO" id="GO:0003700">
    <property type="term" value="F:DNA-binding transcription factor activity"/>
    <property type="evidence" value="ECO:0007669"/>
    <property type="project" value="InterPro"/>
</dbReference>
<feature type="domain" description="S1 motif" evidence="8">
    <location>
        <begin position="130"/>
        <end position="218"/>
    </location>
</feature>
<dbReference type="FunFam" id="3.30.300.20:FF:000002">
    <property type="entry name" value="Transcription termination/antitermination protein NusA"/>
    <property type="match status" value="1"/>
</dbReference>
<dbReference type="GO" id="GO:0031564">
    <property type="term" value="P:transcription antitermination"/>
    <property type="evidence" value="ECO:0007669"/>
    <property type="project" value="UniProtKB-UniRule"/>
</dbReference>
<dbReference type="Pfam" id="PF26594">
    <property type="entry name" value="KH_NusA_2nd"/>
    <property type="match status" value="1"/>
</dbReference>
<dbReference type="Gene3D" id="3.30.300.20">
    <property type="match status" value="2"/>
</dbReference>
<dbReference type="PANTHER" id="PTHR22648">
    <property type="entry name" value="TRANSCRIPTION TERMINATION FACTOR NUSA"/>
    <property type="match status" value="1"/>
</dbReference>
<keyword evidence="6 7" id="KW-0804">Transcription</keyword>
<dbReference type="SMART" id="SM00322">
    <property type="entry name" value="KH"/>
    <property type="match status" value="2"/>
</dbReference>
<gene>
    <name evidence="7 9" type="primary">nusA</name>
    <name evidence="9" type="ORF">ATOP_09910</name>
</gene>
<comment type="subunit">
    <text evidence="7">Monomer. Binds directly to the core enzyme of the DNA-dependent RNA polymerase and to nascent RNA.</text>
</comment>
<dbReference type="InterPro" id="IPR004087">
    <property type="entry name" value="KH_dom"/>
</dbReference>
<dbReference type="CDD" id="cd22529">
    <property type="entry name" value="KH-II_NusA_rpt2"/>
    <property type="match status" value="1"/>
</dbReference>
<dbReference type="GO" id="GO:0006353">
    <property type="term" value="P:DNA-templated transcription termination"/>
    <property type="evidence" value="ECO:0007669"/>
    <property type="project" value="UniProtKB-UniRule"/>
</dbReference>
<dbReference type="PROSITE" id="PS50126">
    <property type="entry name" value="S1"/>
    <property type="match status" value="1"/>
</dbReference>
<keyword evidence="1 7" id="KW-0806">Transcription termination</keyword>
<dbReference type="GO" id="GO:0003723">
    <property type="term" value="F:RNA binding"/>
    <property type="evidence" value="ECO:0007669"/>
    <property type="project" value="UniProtKB-UniRule"/>
</dbReference>
<dbReference type="InterPro" id="IPR012340">
    <property type="entry name" value="NA-bd_OB-fold"/>
</dbReference>